<dbReference type="InterPro" id="IPR056057">
    <property type="entry name" value="DUF7640"/>
</dbReference>
<evidence type="ECO:0000313" key="3">
    <source>
        <dbReference type="EMBL" id="CAB9519410.1"/>
    </source>
</evidence>
<dbReference type="InterPro" id="IPR001846">
    <property type="entry name" value="VWF_type-D"/>
</dbReference>
<evidence type="ECO:0000259" key="2">
    <source>
        <dbReference type="PROSITE" id="PS51233"/>
    </source>
</evidence>
<feature type="chain" id="PRO_5040350539" description="VWFD domain-containing protein" evidence="1">
    <location>
        <begin position="25"/>
        <end position="736"/>
    </location>
</feature>
<dbReference type="PANTHER" id="PTHR22534">
    <property type="entry name" value="SRCR DOMAIN-CONTAINING PROTEIN"/>
    <property type="match status" value="1"/>
</dbReference>
<dbReference type="EMBL" id="CAICTM010001012">
    <property type="protein sequence ID" value="CAB9519410.1"/>
    <property type="molecule type" value="Genomic_DNA"/>
</dbReference>
<keyword evidence="4" id="KW-1185">Reference proteome</keyword>
<dbReference type="PANTHER" id="PTHR22534:SF5">
    <property type="entry name" value="SRCR DOMAIN-CONTAINING PROTEIN"/>
    <property type="match status" value="1"/>
</dbReference>
<evidence type="ECO:0000256" key="1">
    <source>
        <dbReference type="SAM" id="SignalP"/>
    </source>
</evidence>
<dbReference type="OrthoDB" id="6114226at2759"/>
<organism evidence="3 4">
    <name type="scientific">Seminavis robusta</name>
    <dbReference type="NCBI Taxonomy" id="568900"/>
    <lineage>
        <taxon>Eukaryota</taxon>
        <taxon>Sar</taxon>
        <taxon>Stramenopiles</taxon>
        <taxon>Ochrophyta</taxon>
        <taxon>Bacillariophyta</taxon>
        <taxon>Bacillariophyceae</taxon>
        <taxon>Bacillariophycidae</taxon>
        <taxon>Naviculales</taxon>
        <taxon>Naviculaceae</taxon>
        <taxon>Seminavis</taxon>
    </lineage>
</organism>
<dbReference type="PROSITE" id="PS51233">
    <property type="entry name" value="VWFD"/>
    <property type="match status" value="1"/>
</dbReference>
<proteinExistence type="predicted"/>
<name>A0A9N8EJ28_9STRA</name>
<feature type="domain" description="VWFD" evidence="2">
    <location>
        <begin position="473"/>
        <end position="663"/>
    </location>
</feature>
<dbReference type="PROSITE" id="PS51257">
    <property type="entry name" value="PROKAR_LIPOPROTEIN"/>
    <property type="match status" value="1"/>
</dbReference>
<dbReference type="AlphaFoldDB" id="A0A9N8EJ28"/>
<comment type="caution">
    <text evidence="3">The sequence shown here is derived from an EMBL/GenBank/DDBJ whole genome shotgun (WGS) entry which is preliminary data.</text>
</comment>
<sequence length="736" mass="77434">MMIFNKSISYMLALSPLLVGTSTAQGCFKGTAATVTQACVDNSANCCNGAEACSWPDTLDMTVCSNSCNGDAACKITSRTGKDDHAISVASGSCIGKNACFDLSRGYNLNLGVDSSVASFSCISESACQYLYGNVGTNSCLNGENACGGVGHGVGNDSCHGFNVCLNVKNGVGSNTCFGRKTCHYSVGPFGNGSCTDGEYSCQKATGEVANCVRDCSNNYCPVDEGSYNPHDGTCQYFNSDLFLNGGDDSVTTTVDGCFQGTADGVTKACFAGNADCCEGDEACVWPDTLDMTVCPGSCNGDAACKITSRTDKDDHSVVIKGGSCLGDSACYDLSRGYNQQIGVSMQVKSGSCLSGAGVAACRGAYGDIAKNSCVGNRACTNLGGGVGNDSCHGEQPCIHVANGVGSHSCLGRKTCFYAEGSIGNGSCPTGYSCNGATGDIGDCVATCNKEACPEDEGRYDALTGTCSDLSTPAAFAKGDPHMKTFGGEMYDFHGECDLVLLQNPEFKSKLGMDIHIRTKITDWWSSIETAAIKLGDDTLEIRASPNSDEWLWINGTLLADIPEGQWGRAKLAGFLVRYKQSSPKVREAIIYLEGHKGKIVFKTFSSFVRVDVDWKDSENYDGSMGLLGSYDHDGARIGRGGEAIKDVIEFGQDWQVLETEPQLFHSYQGAVLPPNKCTMALDDEAKAALRGRRLAEGMSHAKAEAACNHLEGADEKAACVFDVLATQDLNMASAW</sequence>
<protein>
    <recommendedName>
        <fullName evidence="2">VWFD domain-containing protein</fullName>
    </recommendedName>
</protein>
<dbReference type="Pfam" id="PF24646">
    <property type="entry name" value="DUF7640"/>
    <property type="match status" value="2"/>
</dbReference>
<evidence type="ECO:0000313" key="4">
    <source>
        <dbReference type="Proteomes" id="UP001153069"/>
    </source>
</evidence>
<gene>
    <name evidence="3" type="ORF">SEMRO_1014_G231450.1</name>
</gene>
<dbReference type="Proteomes" id="UP001153069">
    <property type="component" value="Unassembled WGS sequence"/>
</dbReference>
<keyword evidence="1" id="KW-0732">Signal</keyword>
<feature type="signal peptide" evidence="1">
    <location>
        <begin position="1"/>
        <end position="24"/>
    </location>
</feature>
<accession>A0A9N8EJ28</accession>
<reference evidence="3" key="1">
    <citation type="submission" date="2020-06" db="EMBL/GenBank/DDBJ databases">
        <authorList>
            <consortium name="Plant Systems Biology data submission"/>
        </authorList>
    </citation>
    <scope>NUCLEOTIDE SEQUENCE</scope>
    <source>
        <strain evidence="3">D6</strain>
    </source>
</reference>
<dbReference type="InterPro" id="IPR019524">
    <property type="entry name" value="B-solenoid_diatom-type"/>
</dbReference>